<accession>A0A7R9EWT7</accession>
<evidence type="ECO:0000256" key="1">
    <source>
        <dbReference type="SAM" id="MobiDB-lite"/>
    </source>
</evidence>
<organism evidence="2">
    <name type="scientific">Timema bartmani</name>
    <dbReference type="NCBI Taxonomy" id="61472"/>
    <lineage>
        <taxon>Eukaryota</taxon>
        <taxon>Metazoa</taxon>
        <taxon>Ecdysozoa</taxon>
        <taxon>Arthropoda</taxon>
        <taxon>Hexapoda</taxon>
        <taxon>Insecta</taxon>
        <taxon>Pterygota</taxon>
        <taxon>Neoptera</taxon>
        <taxon>Polyneoptera</taxon>
        <taxon>Phasmatodea</taxon>
        <taxon>Timematodea</taxon>
        <taxon>Timematoidea</taxon>
        <taxon>Timematidae</taxon>
        <taxon>Timema</taxon>
    </lineage>
</organism>
<dbReference type="AlphaFoldDB" id="A0A7R9EWT7"/>
<dbReference type="EMBL" id="OD565704">
    <property type="protein sequence ID" value="CAD7442399.1"/>
    <property type="molecule type" value="Genomic_DNA"/>
</dbReference>
<feature type="region of interest" description="Disordered" evidence="1">
    <location>
        <begin position="1"/>
        <end position="29"/>
    </location>
</feature>
<reference evidence="2" key="1">
    <citation type="submission" date="2020-11" db="EMBL/GenBank/DDBJ databases">
        <authorList>
            <person name="Tran Van P."/>
        </authorList>
    </citation>
    <scope>NUCLEOTIDE SEQUENCE</scope>
</reference>
<proteinExistence type="predicted"/>
<dbReference type="Gene3D" id="1.10.2000.10">
    <property type="entry name" value="Frizzled cysteine-rich domain"/>
    <property type="match status" value="1"/>
</dbReference>
<evidence type="ECO:0000313" key="2">
    <source>
        <dbReference type="EMBL" id="CAD7442399.1"/>
    </source>
</evidence>
<sequence>MASMPHFDIPARVGSATCSPRQPRQPRFRPMKWHEPYQNFENQSTIIETAISPRTAGSLCSRPVRTELDNIPSCVTAFCVDRAVPSYTGGNDRTSPNACGGSRREGECCLTHKVAVSCGGVPCSRDMSVLLSFLFVGGTLCHGWSNKCERITIPMCQDIGYNLTGMPNLMGQEDQMQADRAEQGRLNVEEVNPHLRGGRVEKYLGKTTPSSPERDSNLDLIVLGSLAQHETSALANYTTEAGQYVLESGILYLPEQTIKNALPSFQSSFRIRLHIFQVDTGSCIICLSSRRGRGSVTTTETQTHQIIPDTTWYITHLVALVSNQVSLGYDNDTHLVALVSNQVSLGYSNDTHLVALVSNQVSLGYDNDTHLEALVSNQVSLGYDNDTHLEALVSNQVSLGYDNDTHLVALVSNQVSLGYGNDTHLEALVSNQVSLGYDNDTHLVALVSNQVSLGYGNDTHLEALVSNQVSLGYDNDTHLVALVSNQVSLGYGNDTHLEALVSNQVSLGYDNDTHLVALVSNQVSLGYGNDTHLEALVSNQVSLGYDNDTHLVALVSNQVSLGYDNDTHLVALVSNQVSLGYDNDTHLEALGSNQVSLGYDNDTHLEALGSNQVSPSHEVGTPLEAHTTCICAAST</sequence>
<protein>
    <submittedName>
        <fullName evidence="2">Uncharacterized protein</fullName>
    </submittedName>
</protein>
<name>A0A7R9EWT7_9NEOP</name>
<gene>
    <name evidence="2" type="ORF">TBIB3V08_LOCUS4830</name>
</gene>
<dbReference type="SUPFAM" id="SSF63501">
    <property type="entry name" value="Frizzled cysteine-rich domain"/>
    <property type="match status" value="1"/>
</dbReference>
<dbReference type="InterPro" id="IPR036790">
    <property type="entry name" value="Frizzled_dom_sf"/>
</dbReference>